<dbReference type="CDD" id="cd06285">
    <property type="entry name" value="PBP1_LacI-like"/>
    <property type="match status" value="1"/>
</dbReference>
<accession>A0A1H2L0N8</accession>
<dbReference type="Proteomes" id="UP000183180">
    <property type="component" value="Unassembled WGS sequence"/>
</dbReference>
<dbReference type="Gene3D" id="3.40.50.2300">
    <property type="match status" value="2"/>
</dbReference>
<evidence type="ECO:0000256" key="1">
    <source>
        <dbReference type="ARBA" id="ARBA00022491"/>
    </source>
</evidence>
<evidence type="ECO:0000259" key="5">
    <source>
        <dbReference type="PROSITE" id="PS50932"/>
    </source>
</evidence>
<dbReference type="PRINTS" id="PR00036">
    <property type="entry name" value="HTHLACI"/>
</dbReference>
<dbReference type="InterPro" id="IPR046335">
    <property type="entry name" value="LacI/GalR-like_sensor"/>
</dbReference>
<keyword evidence="2" id="KW-0805">Transcription regulation</keyword>
<dbReference type="Pfam" id="PF13377">
    <property type="entry name" value="Peripla_BP_3"/>
    <property type="match status" value="1"/>
</dbReference>
<proteinExistence type="predicted"/>
<keyword evidence="1" id="KW-0678">Repressor</keyword>
<gene>
    <name evidence="6" type="ORF">SAMN04488548_1344115</name>
</gene>
<dbReference type="Gene3D" id="1.10.260.40">
    <property type="entry name" value="lambda repressor-like DNA-binding domains"/>
    <property type="match status" value="1"/>
</dbReference>
<dbReference type="SUPFAM" id="SSF47413">
    <property type="entry name" value="lambda repressor-like DNA-binding domains"/>
    <property type="match status" value="1"/>
</dbReference>
<evidence type="ECO:0000313" key="7">
    <source>
        <dbReference type="Proteomes" id="UP000183180"/>
    </source>
</evidence>
<dbReference type="GO" id="GO:0003700">
    <property type="term" value="F:DNA-binding transcription factor activity"/>
    <property type="evidence" value="ECO:0007669"/>
    <property type="project" value="TreeGrafter"/>
</dbReference>
<dbReference type="InterPro" id="IPR000843">
    <property type="entry name" value="HTH_LacI"/>
</dbReference>
<evidence type="ECO:0000256" key="2">
    <source>
        <dbReference type="ARBA" id="ARBA00023015"/>
    </source>
</evidence>
<dbReference type="AlphaFoldDB" id="A0A1H2L0N8"/>
<dbReference type="InterPro" id="IPR010982">
    <property type="entry name" value="Lambda_DNA-bd_dom_sf"/>
</dbReference>
<dbReference type="SUPFAM" id="SSF53822">
    <property type="entry name" value="Periplasmic binding protein-like I"/>
    <property type="match status" value="1"/>
</dbReference>
<dbReference type="STRING" id="158898.SAMN04488548_1344115"/>
<dbReference type="CDD" id="cd01392">
    <property type="entry name" value="HTH_LacI"/>
    <property type="match status" value="1"/>
</dbReference>
<dbReference type="PANTHER" id="PTHR30146:SF148">
    <property type="entry name" value="HTH-TYPE TRANSCRIPTIONAL REPRESSOR PURR-RELATED"/>
    <property type="match status" value="1"/>
</dbReference>
<dbReference type="SMART" id="SM00354">
    <property type="entry name" value="HTH_LACI"/>
    <property type="match status" value="1"/>
</dbReference>
<dbReference type="InterPro" id="IPR028082">
    <property type="entry name" value="Peripla_BP_I"/>
</dbReference>
<dbReference type="PROSITE" id="PS50932">
    <property type="entry name" value="HTH_LACI_2"/>
    <property type="match status" value="1"/>
</dbReference>
<dbReference type="PROSITE" id="PS00356">
    <property type="entry name" value="HTH_LACI_1"/>
    <property type="match status" value="1"/>
</dbReference>
<evidence type="ECO:0000256" key="4">
    <source>
        <dbReference type="ARBA" id="ARBA00023163"/>
    </source>
</evidence>
<dbReference type="GO" id="GO:0000976">
    <property type="term" value="F:transcription cis-regulatory region binding"/>
    <property type="evidence" value="ECO:0007669"/>
    <property type="project" value="TreeGrafter"/>
</dbReference>
<keyword evidence="3" id="KW-0238">DNA-binding</keyword>
<dbReference type="PANTHER" id="PTHR30146">
    <property type="entry name" value="LACI-RELATED TRANSCRIPTIONAL REPRESSOR"/>
    <property type="match status" value="1"/>
</dbReference>
<organism evidence="6 7">
    <name type="scientific">Gordonia westfalica</name>
    <dbReference type="NCBI Taxonomy" id="158898"/>
    <lineage>
        <taxon>Bacteria</taxon>
        <taxon>Bacillati</taxon>
        <taxon>Actinomycetota</taxon>
        <taxon>Actinomycetes</taxon>
        <taxon>Mycobacteriales</taxon>
        <taxon>Gordoniaceae</taxon>
        <taxon>Gordonia</taxon>
    </lineage>
</organism>
<protein>
    <submittedName>
        <fullName evidence="6">Transcriptional regulator, LacI family</fullName>
    </submittedName>
</protein>
<evidence type="ECO:0000256" key="3">
    <source>
        <dbReference type="ARBA" id="ARBA00023125"/>
    </source>
</evidence>
<evidence type="ECO:0000313" key="6">
    <source>
        <dbReference type="EMBL" id="SDU74178.1"/>
    </source>
</evidence>
<reference evidence="6 7" key="1">
    <citation type="submission" date="2016-10" db="EMBL/GenBank/DDBJ databases">
        <authorList>
            <person name="de Groot N.N."/>
        </authorList>
    </citation>
    <scope>NUCLEOTIDE SEQUENCE [LARGE SCALE GENOMIC DNA]</scope>
    <source>
        <strain evidence="6 7">DSM 44215</strain>
    </source>
</reference>
<feature type="domain" description="HTH lacI-type" evidence="5">
    <location>
        <begin position="21"/>
        <end position="76"/>
    </location>
</feature>
<sequence length="351" mass="37033">MRAMSTNNTAKPMGADTPSAVTLLDVARAAGVSKSTVSRVLDERIPPSRSATARRVREVANELGYRRNTYASNLRRGATATIGVVVPRLSDTVMALMFEAIERAALRRGYFAIVATSGDEPADEAAAASTLLDRNVDGLILASSRIDDPLPQQLRKDRVAHALVLRTDGKSPSVIGDDEAGGYLAVRHLVDLGHRDIGVLSGPLFTSSATGRLAGARRALSEAGLTVPSDRFIESGYGIEDGAQAARTLLTDPEARPTAVFCANDNLAIGAMSAAHELSLAIGTDLSLIGYNDIPLAARLPTPLTSVRTAFDTIAAEALAIVLQPDPGQPLVRTVLPTLIPRNSTRPFARP</sequence>
<dbReference type="Pfam" id="PF00356">
    <property type="entry name" value="LacI"/>
    <property type="match status" value="1"/>
</dbReference>
<dbReference type="EMBL" id="FNLM01000034">
    <property type="protein sequence ID" value="SDU74178.1"/>
    <property type="molecule type" value="Genomic_DNA"/>
</dbReference>
<keyword evidence="4" id="KW-0804">Transcription</keyword>
<name>A0A1H2L0N8_9ACTN</name>